<dbReference type="SUPFAM" id="SSF54791">
    <property type="entry name" value="Eukaryotic type KH-domain (KH-domain type I)"/>
    <property type="match status" value="2"/>
</dbReference>
<dbReference type="InterPro" id="IPR004088">
    <property type="entry name" value="KH_dom_type_1"/>
</dbReference>
<evidence type="ECO:0000259" key="3">
    <source>
        <dbReference type="PROSITE" id="PS50304"/>
    </source>
</evidence>
<dbReference type="Pfam" id="PF00567">
    <property type="entry name" value="TUDOR"/>
    <property type="match status" value="1"/>
</dbReference>
<dbReference type="SUPFAM" id="SSF63748">
    <property type="entry name" value="Tudor/PWWP/MBT"/>
    <property type="match status" value="1"/>
</dbReference>
<evidence type="ECO:0000313" key="4">
    <source>
        <dbReference type="EMBL" id="CAG5116492.1"/>
    </source>
</evidence>
<organism evidence="4 5">
    <name type="scientific">Candidula unifasciata</name>
    <dbReference type="NCBI Taxonomy" id="100452"/>
    <lineage>
        <taxon>Eukaryota</taxon>
        <taxon>Metazoa</taxon>
        <taxon>Spiralia</taxon>
        <taxon>Lophotrochozoa</taxon>
        <taxon>Mollusca</taxon>
        <taxon>Gastropoda</taxon>
        <taxon>Heterobranchia</taxon>
        <taxon>Euthyneura</taxon>
        <taxon>Panpulmonata</taxon>
        <taxon>Eupulmonata</taxon>
        <taxon>Stylommatophora</taxon>
        <taxon>Helicina</taxon>
        <taxon>Helicoidea</taxon>
        <taxon>Geomitridae</taxon>
        <taxon>Candidula</taxon>
    </lineage>
</organism>
<dbReference type="Gene3D" id="2.30.30.140">
    <property type="match status" value="1"/>
</dbReference>
<dbReference type="GO" id="GO:0005739">
    <property type="term" value="C:mitochondrion"/>
    <property type="evidence" value="ECO:0007669"/>
    <property type="project" value="UniProtKB-ARBA"/>
</dbReference>
<feature type="region of interest" description="Disordered" evidence="2">
    <location>
        <begin position="1"/>
        <end position="29"/>
    </location>
</feature>
<dbReference type="Gene3D" id="2.40.50.90">
    <property type="match status" value="1"/>
</dbReference>
<dbReference type="Pfam" id="PF00013">
    <property type="entry name" value="KH_1"/>
    <property type="match status" value="1"/>
</dbReference>
<dbReference type="InterPro" id="IPR035437">
    <property type="entry name" value="SNase_OB-fold_sf"/>
</dbReference>
<dbReference type="InterPro" id="IPR002999">
    <property type="entry name" value="Tudor"/>
</dbReference>
<dbReference type="Gene3D" id="3.30.1370.10">
    <property type="entry name" value="K Homology domain, type 1"/>
    <property type="match status" value="2"/>
</dbReference>
<sequence length="391" mass="43429">IQKETGAWMHFQGKGNGQAGSGDSSNNSSRILVIQGTPESAHQAELLVHQVIAETPTVLTEEIEVPRYAIGRIIGKGGVTIRELTSVSGAKIVIDRNENFTNPDHPKTVTLSGSRKQIDCALVLIQDKLEEEEQFQAQLSVAAANRDHRSRNQTVKEHIKITPVARKDENWDIPSSGCVSCQESLLNDVYVEVYVSAVEHPGHFWVQMIGTKALQLEQLQNDMTNFACSDDAKLNFAVKEVNPGELVAARYEENDGTYYRAKILGETPDGKVDLYFVDFGDNAYADKETIFRLRSDFGSFPFQAVECMLANVEPVGGKWSEESIACFEELTYCAKWKSILARVTTYKCLKGDVKLPVVQLFNTRGPEDIDIGMELVKKGFAVLCDSDKQKD</sequence>
<accession>A0A8S3YM22</accession>
<feature type="domain" description="Tudor" evidence="3">
    <location>
        <begin position="240"/>
        <end position="300"/>
    </location>
</feature>
<dbReference type="InterPro" id="IPR036612">
    <property type="entry name" value="KH_dom_type_1_sf"/>
</dbReference>
<dbReference type="EMBL" id="CAJHNH020000264">
    <property type="protein sequence ID" value="CAG5116492.1"/>
    <property type="molecule type" value="Genomic_DNA"/>
</dbReference>
<dbReference type="GO" id="GO:0007283">
    <property type="term" value="P:spermatogenesis"/>
    <property type="evidence" value="ECO:0007669"/>
    <property type="project" value="TreeGrafter"/>
</dbReference>
<keyword evidence="1" id="KW-0694">RNA-binding</keyword>
<dbReference type="GO" id="GO:0030719">
    <property type="term" value="P:P granule organization"/>
    <property type="evidence" value="ECO:0007669"/>
    <property type="project" value="TreeGrafter"/>
</dbReference>
<evidence type="ECO:0000256" key="1">
    <source>
        <dbReference type="PROSITE-ProRule" id="PRU00117"/>
    </source>
</evidence>
<dbReference type="AlphaFoldDB" id="A0A8S3YM22"/>
<comment type="caution">
    <text evidence="4">The sequence shown here is derived from an EMBL/GenBank/DDBJ whole genome shotgun (WGS) entry which is preliminary data.</text>
</comment>
<dbReference type="InterPro" id="IPR004087">
    <property type="entry name" value="KH_dom"/>
</dbReference>
<keyword evidence="5" id="KW-1185">Reference proteome</keyword>
<dbReference type="Proteomes" id="UP000678393">
    <property type="component" value="Unassembled WGS sequence"/>
</dbReference>
<dbReference type="GO" id="GO:0043186">
    <property type="term" value="C:P granule"/>
    <property type="evidence" value="ECO:0007669"/>
    <property type="project" value="TreeGrafter"/>
</dbReference>
<dbReference type="GO" id="GO:0034587">
    <property type="term" value="P:piRNA processing"/>
    <property type="evidence" value="ECO:0007669"/>
    <property type="project" value="TreeGrafter"/>
</dbReference>
<feature type="non-terminal residue" evidence="4">
    <location>
        <position position="391"/>
    </location>
</feature>
<dbReference type="PROSITE" id="PS50304">
    <property type="entry name" value="TUDOR"/>
    <property type="match status" value="1"/>
</dbReference>
<dbReference type="PROSITE" id="PS50084">
    <property type="entry name" value="KH_TYPE_1"/>
    <property type="match status" value="1"/>
</dbReference>
<dbReference type="PANTHER" id="PTHR22948:SF18">
    <property type="entry name" value="TUDOR AND KH DOMAIN-CONTAINING PROTEIN"/>
    <property type="match status" value="1"/>
</dbReference>
<gene>
    <name evidence="4" type="ORF">CUNI_LOCUS2050</name>
</gene>
<dbReference type="SMART" id="SM00322">
    <property type="entry name" value="KH"/>
    <property type="match status" value="1"/>
</dbReference>
<dbReference type="InterPro" id="IPR050621">
    <property type="entry name" value="Tudor_domain_containing"/>
</dbReference>
<proteinExistence type="predicted"/>
<dbReference type="SMART" id="SM00333">
    <property type="entry name" value="TUDOR"/>
    <property type="match status" value="1"/>
</dbReference>
<dbReference type="OrthoDB" id="9995375at2759"/>
<dbReference type="GO" id="GO:0003723">
    <property type="term" value="F:RNA binding"/>
    <property type="evidence" value="ECO:0007669"/>
    <property type="project" value="UniProtKB-UniRule"/>
</dbReference>
<evidence type="ECO:0000313" key="5">
    <source>
        <dbReference type="Proteomes" id="UP000678393"/>
    </source>
</evidence>
<dbReference type="PANTHER" id="PTHR22948">
    <property type="entry name" value="TUDOR DOMAIN CONTAINING PROTEIN"/>
    <property type="match status" value="1"/>
</dbReference>
<name>A0A8S3YM22_9EUPU</name>
<reference evidence="4" key="1">
    <citation type="submission" date="2021-04" db="EMBL/GenBank/DDBJ databases">
        <authorList>
            <consortium name="Molecular Ecology Group"/>
        </authorList>
    </citation>
    <scope>NUCLEOTIDE SEQUENCE</scope>
</reference>
<protein>
    <recommendedName>
        <fullName evidence="3">Tudor domain-containing protein</fullName>
    </recommendedName>
</protein>
<evidence type="ECO:0000256" key="2">
    <source>
        <dbReference type="SAM" id="MobiDB-lite"/>
    </source>
</evidence>